<evidence type="ECO:0000256" key="5">
    <source>
        <dbReference type="SAM" id="Phobius"/>
    </source>
</evidence>
<evidence type="ECO:0000256" key="2">
    <source>
        <dbReference type="ARBA" id="ARBA00022692"/>
    </source>
</evidence>
<evidence type="ECO:0000256" key="1">
    <source>
        <dbReference type="ARBA" id="ARBA00022475"/>
    </source>
</evidence>
<dbReference type="Pfam" id="PF07869">
    <property type="entry name" value="DUF1656"/>
    <property type="match status" value="1"/>
</dbReference>
<evidence type="ECO:0000313" key="6">
    <source>
        <dbReference type="EMBL" id="NIF22214.1"/>
    </source>
</evidence>
<dbReference type="EMBL" id="VWXF01000004">
    <property type="protein sequence ID" value="NIF22214.1"/>
    <property type="molecule type" value="Genomic_DNA"/>
</dbReference>
<keyword evidence="3 5" id="KW-1133">Transmembrane helix</keyword>
<evidence type="ECO:0000256" key="3">
    <source>
        <dbReference type="ARBA" id="ARBA00022989"/>
    </source>
</evidence>
<dbReference type="RefSeq" id="WP_017348274.1">
    <property type="nucleotide sequence ID" value="NZ_VWXF01000004.1"/>
</dbReference>
<organism evidence="6 7">
    <name type="scientific">Candidatus Pantoea multigeneris</name>
    <dbReference type="NCBI Taxonomy" id="2608357"/>
    <lineage>
        <taxon>Bacteria</taxon>
        <taxon>Pseudomonadati</taxon>
        <taxon>Pseudomonadota</taxon>
        <taxon>Gammaproteobacteria</taxon>
        <taxon>Enterobacterales</taxon>
        <taxon>Erwiniaceae</taxon>
        <taxon>Pantoea</taxon>
    </lineage>
</organism>
<name>A0ABX0RFK2_9GAMM</name>
<dbReference type="Proteomes" id="UP001515683">
    <property type="component" value="Unassembled WGS sequence"/>
</dbReference>
<proteinExistence type="predicted"/>
<keyword evidence="4 5" id="KW-0472">Membrane</keyword>
<feature type="transmembrane region" description="Helical" evidence="5">
    <location>
        <begin position="15"/>
        <end position="34"/>
    </location>
</feature>
<sequence>MLSEVAVAGALLPPLFVYVLFTMPLFLLLRWLLVRSGVLARIWHPGLFEFSLSLSLLALMVLYV</sequence>
<comment type="caution">
    <text evidence="6">The sequence shown here is derived from an EMBL/GenBank/DDBJ whole genome shotgun (WGS) entry which is preliminary data.</text>
</comment>
<keyword evidence="1" id="KW-1003">Cell membrane</keyword>
<keyword evidence="7" id="KW-1185">Reference proteome</keyword>
<dbReference type="InterPro" id="IPR012451">
    <property type="entry name" value="DUF1656"/>
</dbReference>
<accession>A0ABX0RFK2</accession>
<evidence type="ECO:0000256" key="4">
    <source>
        <dbReference type="ARBA" id="ARBA00023136"/>
    </source>
</evidence>
<keyword evidence="2 5" id="KW-0812">Transmembrane</keyword>
<protein>
    <submittedName>
        <fullName evidence="6">DUF1656 domain-containing protein</fullName>
    </submittedName>
</protein>
<feature type="transmembrane region" description="Helical" evidence="5">
    <location>
        <begin position="46"/>
        <end position="63"/>
    </location>
</feature>
<evidence type="ECO:0000313" key="7">
    <source>
        <dbReference type="Proteomes" id="UP001515683"/>
    </source>
</evidence>
<gene>
    <name evidence="6" type="ORF">F3J40_11455</name>
</gene>
<reference evidence="6 7" key="1">
    <citation type="journal article" date="2019" name="bioRxiv">
        <title>Bacteria contribute to plant secondary compound degradation in a generalist herbivore system.</title>
        <authorList>
            <person name="Francoeur C.B."/>
            <person name="Khadempour L."/>
            <person name="Moreira-Soto R.D."/>
            <person name="Gotting K."/>
            <person name="Book A.J."/>
            <person name="Pinto-Tomas A.A."/>
            <person name="Keefover-Ring K."/>
            <person name="Currie C.R."/>
        </authorList>
    </citation>
    <scope>NUCLEOTIDE SEQUENCE [LARGE SCALE GENOMIC DNA]</scope>
    <source>
        <strain evidence="6">Acro-835</strain>
    </source>
</reference>